<dbReference type="InterPro" id="IPR050817">
    <property type="entry name" value="DjlA_DnaK_co-chaperone"/>
</dbReference>
<gene>
    <name evidence="4" type="ORF">FDQ92_00805</name>
</gene>
<feature type="compositionally biased region" description="Basic and acidic residues" evidence="1">
    <location>
        <begin position="313"/>
        <end position="342"/>
    </location>
</feature>
<keyword evidence="2" id="KW-0812">Transmembrane</keyword>
<protein>
    <recommendedName>
        <fullName evidence="3">J domain-containing protein</fullName>
    </recommendedName>
</protein>
<dbReference type="PRINTS" id="PR00625">
    <property type="entry name" value="JDOMAIN"/>
</dbReference>
<dbReference type="Proteomes" id="UP000298602">
    <property type="component" value="Chromosome"/>
</dbReference>
<dbReference type="EMBL" id="CP040098">
    <property type="protein sequence ID" value="QCQ23387.1"/>
    <property type="molecule type" value="Genomic_DNA"/>
</dbReference>
<evidence type="ECO:0000259" key="3">
    <source>
        <dbReference type="PROSITE" id="PS50076"/>
    </source>
</evidence>
<dbReference type="SUPFAM" id="SSF54427">
    <property type="entry name" value="NTF2-like"/>
    <property type="match status" value="1"/>
</dbReference>
<dbReference type="CDD" id="cd06257">
    <property type="entry name" value="DnaJ"/>
    <property type="match status" value="1"/>
</dbReference>
<feature type="compositionally biased region" description="Pro residues" evidence="1">
    <location>
        <begin position="280"/>
        <end position="293"/>
    </location>
</feature>
<evidence type="ECO:0000313" key="4">
    <source>
        <dbReference type="EMBL" id="QCQ23387.1"/>
    </source>
</evidence>
<dbReference type="KEGG" id="dax:FDQ92_00805"/>
<evidence type="ECO:0000313" key="5">
    <source>
        <dbReference type="Proteomes" id="UP000298602"/>
    </source>
</evidence>
<organism evidence="4 5">
    <name type="scientific">Desulfoglaeba alkanexedens ALDC</name>
    <dbReference type="NCBI Taxonomy" id="980445"/>
    <lineage>
        <taxon>Bacteria</taxon>
        <taxon>Pseudomonadati</taxon>
        <taxon>Thermodesulfobacteriota</taxon>
        <taxon>Syntrophobacteria</taxon>
        <taxon>Syntrophobacterales</taxon>
        <taxon>Syntrophobacteraceae</taxon>
        <taxon>Desulfoglaeba</taxon>
    </lineage>
</organism>
<name>A0A4P8L5Q9_9BACT</name>
<reference evidence="4 5" key="1">
    <citation type="submission" date="2019-05" db="EMBL/GenBank/DDBJ databases">
        <title>The Complete Genome Sequence of the n-alkane-degrading Desulfoglaeba alkanexedens ALDC reveals multiple alkylsuccinate synthase gene clusters.</title>
        <authorList>
            <person name="Callaghan A.V."/>
            <person name="Davidova I.A."/>
            <person name="Duncan K.E."/>
            <person name="Morris B."/>
            <person name="McInerney M.J."/>
        </authorList>
    </citation>
    <scope>NUCLEOTIDE SEQUENCE [LARGE SCALE GENOMIC DNA]</scope>
    <source>
        <strain evidence="4 5">ALDC</strain>
    </source>
</reference>
<dbReference type="PANTHER" id="PTHR24074">
    <property type="entry name" value="CO-CHAPERONE PROTEIN DJLA"/>
    <property type="match status" value="1"/>
</dbReference>
<dbReference type="SMART" id="SM00271">
    <property type="entry name" value="DnaJ"/>
    <property type="match status" value="1"/>
</dbReference>
<sequence>MDAGIHLASLCRRHGVPPSYFEERVRVLVHVLNLAPQPDDLYGILGLKSDASQEEVKRAFRRLSRQWHPDVNPGRPEAAESFMKIHQAYQVLGDPDLRRHYDRQSRVPVPKDPGRGGSAEAPNRRSRRWSRHFGYPVAALVALLLAVTLMGDFQGFLTRRYYAGKSTSRKPATEPAAAPAAAPTAAPPGVAEQAAPAPRKGNPPPAVTPSPQGLSVLLHPLETASEDLGRDLNVRVPADTRPAEADTRPAEKPSPEEGSKPARIANASFNEPAGRTPALGGPPAPPNAAPPPEPNREPETAPGSAPAGPPHSRLKEPEKPERPRRVVEAPRRVVEAPKREVESPAPEPPSRSGGTVSAEAEPAASPKAAAGRSDAAPPPLISVETTEAHISSFLDRYCRTFSRMDLEGFLNLFTPDARENGKLIGSLRSQYERNFARTEQLAYRIRLERWSYSRDTIRVTGRFDLVALFHDHSGVHSDGRVILSLVPHREGFRVASLEYTFLHSEKIKRE</sequence>
<dbReference type="SUPFAM" id="SSF46565">
    <property type="entry name" value="Chaperone J-domain"/>
    <property type="match status" value="1"/>
</dbReference>
<dbReference type="InterPro" id="IPR036869">
    <property type="entry name" value="J_dom_sf"/>
</dbReference>
<keyword evidence="2" id="KW-0472">Membrane</keyword>
<proteinExistence type="predicted"/>
<dbReference type="Pfam" id="PF00226">
    <property type="entry name" value="DnaJ"/>
    <property type="match status" value="1"/>
</dbReference>
<dbReference type="Gene3D" id="3.10.450.50">
    <property type="match status" value="1"/>
</dbReference>
<feature type="compositionally biased region" description="Basic and acidic residues" evidence="1">
    <location>
        <begin position="241"/>
        <end position="260"/>
    </location>
</feature>
<feature type="region of interest" description="Disordered" evidence="1">
    <location>
        <begin position="105"/>
        <end position="126"/>
    </location>
</feature>
<accession>A0A4P8L5Q9</accession>
<dbReference type="Gene3D" id="1.10.287.110">
    <property type="entry name" value="DnaJ domain"/>
    <property type="match status" value="1"/>
</dbReference>
<dbReference type="InterPro" id="IPR001623">
    <property type="entry name" value="DnaJ_domain"/>
</dbReference>
<reference evidence="4 5" key="2">
    <citation type="submission" date="2019-05" db="EMBL/GenBank/DDBJ databases">
        <authorList>
            <person name="Suflita J.M."/>
            <person name="Marks C.R."/>
        </authorList>
    </citation>
    <scope>NUCLEOTIDE SEQUENCE [LARGE SCALE GENOMIC DNA]</scope>
    <source>
        <strain evidence="4 5">ALDC</strain>
    </source>
</reference>
<keyword evidence="2" id="KW-1133">Transmembrane helix</keyword>
<dbReference type="PROSITE" id="PS50076">
    <property type="entry name" value="DNAJ_2"/>
    <property type="match status" value="1"/>
</dbReference>
<feature type="domain" description="J" evidence="3">
    <location>
        <begin position="40"/>
        <end position="105"/>
    </location>
</feature>
<evidence type="ECO:0000256" key="1">
    <source>
        <dbReference type="SAM" id="MobiDB-lite"/>
    </source>
</evidence>
<feature type="compositionally biased region" description="Low complexity" evidence="1">
    <location>
        <begin position="173"/>
        <end position="188"/>
    </location>
</feature>
<dbReference type="PROSITE" id="PS00636">
    <property type="entry name" value="DNAJ_1"/>
    <property type="match status" value="1"/>
</dbReference>
<keyword evidence="5" id="KW-1185">Reference proteome</keyword>
<feature type="transmembrane region" description="Helical" evidence="2">
    <location>
        <begin position="133"/>
        <end position="151"/>
    </location>
</feature>
<dbReference type="OrthoDB" id="5472075at2"/>
<dbReference type="AlphaFoldDB" id="A0A4P8L5Q9"/>
<feature type="region of interest" description="Disordered" evidence="1">
    <location>
        <begin position="226"/>
        <end position="379"/>
    </location>
</feature>
<feature type="region of interest" description="Disordered" evidence="1">
    <location>
        <begin position="167"/>
        <end position="213"/>
    </location>
</feature>
<dbReference type="InterPro" id="IPR018253">
    <property type="entry name" value="DnaJ_domain_CS"/>
</dbReference>
<evidence type="ECO:0000256" key="2">
    <source>
        <dbReference type="SAM" id="Phobius"/>
    </source>
</evidence>
<feature type="compositionally biased region" description="Low complexity" evidence="1">
    <location>
        <begin position="357"/>
        <end position="375"/>
    </location>
</feature>
<dbReference type="InterPro" id="IPR032710">
    <property type="entry name" value="NTF2-like_dom_sf"/>
</dbReference>